<evidence type="ECO:0000256" key="9">
    <source>
        <dbReference type="ARBA" id="ARBA00023098"/>
    </source>
</evidence>
<comment type="similarity">
    <text evidence="3 13">Belongs to the lipoxygenase family.</text>
</comment>
<feature type="binding site" evidence="10">
    <location>
        <position position="377"/>
    </location>
    <ligand>
        <name>Fe cation</name>
        <dbReference type="ChEBI" id="CHEBI:24875"/>
        <note>catalytic</note>
    </ligand>
</feature>
<dbReference type="PANTHER" id="PTHR11771">
    <property type="entry name" value="LIPOXYGENASE"/>
    <property type="match status" value="1"/>
</dbReference>
<dbReference type="SUPFAM" id="SSF48484">
    <property type="entry name" value="Lipoxigenase"/>
    <property type="match status" value="1"/>
</dbReference>
<dbReference type="AlphaFoldDB" id="A0A096M8Y5"/>
<feature type="binding site" evidence="10">
    <location>
        <position position="382"/>
    </location>
    <ligand>
        <name>Fe cation</name>
        <dbReference type="ChEBI" id="CHEBI:24875"/>
        <note>catalytic</note>
    </ligand>
</feature>
<evidence type="ECO:0000256" key="6">
    <source>
        <dbReference type="ARBA" id="ARBA00022964"/>
    </source>
</evidence>
<name>A0A096M8Y5_POEFO</name>
<dbReference type="FunFam" id="1.20.245.10:FF:000001">
    <property type="entry name" value="Arachidonate 5-lipoxygenase a"/>
    <property type="match status" value="1"/>
</dbReference>
<evidence type="ECO:0000256" key="7">
    <source>
        <dbReference type="ARBA" id="ARBA00023002"/>
    </source>
</evidence>
<dbReference type="PROSITE" id="PS50095">
    <property type="entry name" value="PLAT"/>
    <property type="match status" value="1"/>
</dbReference>
<dbReference type="GeneTree" id="ENSGT00940000155191"/>
<dbReference type="Ensembl" id="ENSPFOT00000023673.1">
    <property type="protein sequence ID" value="ENSPFOP00000027876.1"/>
    <property type="gene ID" value="ENSPFOG00000012877.2"/>
</dbReference>
<dbReference type="PRINTS" id="PR00467">
    <property type="entry name" value="MAMLPOXGNASE"/>
</dbReference>
<dbReference type="Gene3D" id="2.60.60.20">
    <property type="entry name" value="PLAT/LH2 domain"/>
    <property type="match status" value="1"/>
</dbReference>
<dbReference type="InterPro" id="IPR000907">
    <property type="entry name" value="LipOase"/>
</dbReference>
<comment type="caution">
    <text evidence="12">Lacks conserved residue(s) required for the propagation of feature annotation.</text>
</comment>
<reference evidence="17" key="1">
    <citation type="submission" date="2013-10" db="EMBL/GenBank/DDBJ databases">
        <authorList>
            <person name="Schartl M."/>
            <person name="Warren W."/>
        </authorList>
    </citation>
    <scope>NUCLEOTIDE SEQUENCE [LARGE SCALE GENOMIC DNA]</scope>
    <source>
        <strain evidence="17">female</strain>
    </source>
</reference>
<evidence type="ECO:0000256" key="10">
    <source>
        <dbReference type="PIRSR" id="PIRSR601885-1"/>
    </source>
</evidence>
<dbReference type="InterPro" id="IPR001885">
    <property type="entry name" value="LipOase_mml"/>
</dbReference>
<dbReference type="OMA" id="LHINTMA"/>
<dbReference type="GO" id="GO:0005737">
    <property type="term" value="C:cytoplasm"/>
    <property type="evidence" value="ECO:0007669"/>
    <property type="project" value="UniProtKB-SubCell"/>
</dbReference>
<feature type="binding site" evidence="10">
    <location>
        <position position="680"/>
    </location>
    <ligand>
        <name>Fe cation</name>
        <dbReference type="ChEBI" id="CHEBI:24875"/>
        <note>catalytic</note>
    </ligand>
</feature>
<dbReference type="SMART" id="SM00308">
    <property type="entry name" value="LH2"/>
    <property type="match status" value="1"/>
</dbReference>
<feature type="binding site" evidence="10">
    <location>
        <position position="557"/>
    </location>
    <ligand>
        <name>Fe cation</name>
        <dbReference type="ChEBI" id="CHEBI:24875"/>
        <note>catalytic</note>
    </ligand>
</feature>
<keyword evidence="17" id="KW-1185">Reference proteome</keyword>
<dbReference type="PROSITE" id="PS00711">
    <property type="entry name" value="LIPOXYGENASE_1"/>
    <property type="match status" value="1"/>
</dbReference>
<dbReference type="PROSITE" id="PS51393">
    <property type="entry name" value="LIPOXYGENASE_3"/>
    <property type="match status" value="1"/>
</dbReference>
<organism evidence="16 17">
    <name type="scientific">Poecilia formosa</name>
    <name type="common">Amazon molly</name>
    <name type="synonym">Limia formosa</name>
    <dbReference type="NCBI Taxonomy" id="48698"/>
    <lineage>
        <taxon>Eukaryota</taxon>
        <taxon>Metazoa</taxon>
        <taxon>Chordata</taxon>
        <taxon>Craniata</taxon>
        <taxon>Vertebrata</taxon>
        <taxon>Euteleostomi</taxon>
        <taxon>Actinopterygii</taxon>
        <taxon>Neopterygii</taxon>
        <taxon>Teleostei</taxon>
        <taxon>Neoteleostei</taxon>
        <taxon>Acanthomorphata</taxon>
        <taxon>Ovalentaria</taxon>
        <taxon>Atherinomorphae</taxon>
        <taxon>Cyprinodontiformes</taxon>
        <taxon>Poeciliidae</taxon>
        <taxon>Poeciliinae</taxon>
        <taxon>Poecilia</taxon>
    </lineage>
</organism>
<evidence type="ECO:0000256" key="13">
    <source>
        <dbReference type="RuleBase" id="RU003974"/>
    </source>
</evidence>
<keyword evidence="9" id="KW-0443">Lipid metabolism</keyword>
<reference evidence="16" key="2">
    <citation type="submission" date="2025-08" db="UniProtKB">
        <authorList>
            <consortium name="Ensembl"/>
        </authorList>
    </citation>
    <scope>IDENTIFICATION</scope>
</reference>
<proteinExistence type="inferred from homology"/>
<evidence type="ECO:0000256" key="8">
    <source>
        <dbReference type="ARBA" id="ARBA00023004"/>
    </source>
</evidence>
<feature type="domain" description="PLAT" evidence="14">
    <location>
        <begin position="18"/>
        <end position="132"/>
    </location>
</feature>
<comment type="pathway">
    <text evidence="2">Lipid metabolism.</text>
</comment>
<dbReference type="PRINTS" id="PR00087">
    <property type="entry name" value="LIPOXYGENASE"/>
</dbReference>
<evidence type="ECO:0000256" key="2">
    <source>
        <dbReference type="ARBA" id="ARBA00005189"/>
    </source>
</evidence>
<keyword evidence="8 10" id="KW-0408">Iron</keyword>
<evidence type="ECO:0000256" key="11">
    <source>
        <dbReference type="PIRSR" id="PIRSR601885-3"/>
    </source>
</evidence>
<evidence type="ECO:0000256" key="12">
    <source>
        <dbReference type="PROSITE-ProRule" id="PRU00152"/>
    </source>
</evidence>
<dbReference type="InterPro" id="IPR020833">
    <property type="entry name" value="LipOase_Fe_BS"/>
</dbReference>
<evidence type="ECO:0000256" key="3">
    <source>
        <dbReference type="ARBA" id="ARBA00009419"/>
    </source>
</evidence>
<dbReference type="InterPro" id="IPR001024">
    <property type="entry name" value="PLAT/LH2_dom"/>
</dbReference>
<dbReference type="InterPro" id="IPR013819">
    <property type="entry name" value="LipOase_C"/>
</dbReference>
<dbReference type="SUPFAM" id="SSF49723">
    <property type="entry name" value="Lipase/lipooxygenase domain (PLAT/LH2 domain)"/>
    <property type="match status" value="1"/>
</dbReference>
<dbReference type="Gene3D" id="3.10.450.60">
    <property type="match status" value="1"/>
</dbReference>
<comment type="cofactor">
    <cofactor evidence="10">
        <name>Fe cation</name>
        <dbReference type="ChEBI" id="CHEBI:24875"/>
    </cofactor>
    <text evidence="10">Binds 1 Fe cation per subunit.</text>
</comment>
<dbReference type="PROSITE" id="PS00081">
    <property type="entry name" value="LIPOXYGENASE_2"/>
    <property type="match status" value="1"/>
</dbReference>
<dbReference type="Pfam" id="PF00305">
    <property type="entry name" value="Lipoxygenase"/>
    <property type="match status" value="1"/>
</dbReference>
<comment type="subcellular location">
    <subcellularLocation>
        <location evidence="1">Cytoplasm</location>
    </subcellularLocation>
</comment>
<feature type="domain" description="Lipoxygenase" evidence="15">
    <location>
        <begin position="131"/>
        <end position="680"/>
    </location>
</feature>
<keyword evidence="6 13" id="KW-0223">Dioxygenase</keyword>
<protein>
    <submittedName>
        <fullName evidence="16">Arachidonate 12-lipoxygenase, 12R-type-like</fullName>
    </submittedName>
</protein>
<dbReference type="InterPro" id="IPR020834">
    <property type="entry name" value="LipOase_CS"/>
</dbReference>
<evidence type="ECO:0000256" key="5">
    <source>
        <dbReference type="ARBA" id="ARBA00022723"/>
    </source>
</evidence>
<keyword evidence="7 13" id="KW-0560">Oxidoreductase</keyword>
<accession>A0A096M8Y5</accession>
<dbReference type="Pfam" id="PF01477">
    <property type="entry name" value="PLAT"/>
    <property type="match status" value="1"/>
</dbReference>
<keyword evidence="4" id="KW-0963">Cytoplasm</keyword>
<evidence type="ECO:0000256" key="4">
    <source>
        <dbReference type="ARBA" id="ARBA00022490"/>
    </source>
</evidence>
<evidence type="ECO:0000259" key="14">
    <source>
        <dbReference type="PROSITE" id="PS50095"/>
    </source>
</evidence>
<sequence length="680" mass="79002">IANNRFCVISRGKIVKMVTYEITVEHSTESESCTLPHVDLKLVGEKGMTKSAPLSENDNYKELVSKCTIDCDDPIGKLLRIEIKKRPLYVVENNWFLKNIKVKDPNGETYYFPIYTWITDCKKHSFNEGQALIAKKELSPSGRFNRHKKLSQLKETYCWQVFEKGIPHHIQAMLPSHLPRNDQFIEVKQDEYILLYFKIVVWKKLKESTKCYDTWPDFEQISELMDYSKYDILGYVKDNWKDDAFFGYQFLNGINPMLIQRCTSLPDNFPVTEHMICHYCNLPQEIEKGNIYLCNYQILDGVATRDIKGKKQYLMAPLVLLHKTAEDKLMPIAIQQLQQKPGADNPIFLPSDSEHDWLLAKIFVRSAEFNFHQLNCHLLRTHLLSEVFAVSLMRNLPMVHPLYKLLIPHSRYTLHINTMARLILISETGAFTQVAASGGEGMIQILRKSLSSMTYRSLCIPDDIEDRGMKDIPNFFYRDDGLKLWDILHRFVEGILKHYYKTDDDVQNDRELEDWIWDIFEHGFLCPKLSGIPLDFKNVNDLAKFVTMVIFTSSVQHAAVNSGQFDYGGWMPNLPSTLRRPPPSTKGEATEATILETLPDKSITLAAMTTLYLLSRRYSDFVPFGTYPEHHFTEEQPLKLMEKFKEELKELSKVIKERNIKLDVPYKYLDPEEIENSVSI</sequence>
<dbReference type="GO" id="GO:0005506">
    <property type="term" value="F:iron ion binding"/>
    <property type="evidence" value="ECO:0007669"/>
    <property type="project" value="InterPro"/>
</dbReference>
<dbReference type="Gene3D" id="1.20.245.10">
    <property type="entry name" value="Lipoxygenase-1, Domain 5"/>
    <property type="match status" value="1"/>
</dbReference>
<dbReference type="GO" id="GO:0016702">
    <property type="term" value="F:oxidoreductase activity, acting on single donors with incorporation of molecular oxygen, incorporation of two atoms of oxygen"/>
    <property type="evidence" value="ECO:0007669"/>
    <property type="project" value="InterPro"/>
</dbReference>
<evidence type="ECO:0000313" key="17">
    <source>
        <dbReference type="Proteomes" id="UP000028760"/>
    </source>
</evidence>
<feature type="site" description="Essential for stabilizing binding to COTL1" evidence="11">
    <location>
        <position position="117"/>
    </location>
</feature>
<evidence type="ECO:0000256" key="1">
    <source>
        <dbReference type="ARBA" id="ARBA00004496"/>
    </source>
</evidence>
<evidence type="ECO:0000313" key="16">
    <source>
        <dbReference type="Ensembl" id="ENSPFOP00000027876.1"/>
    </source>
</evidence>
<evidence type="ECO:0000259" key="15">
    <source>
        <dbReference type="PROSITE" id="PS51393"/>
    </source>
</evidence>
<keyword evidence="5 10" id="KW-0479">Metal-binding</keyword>
<dbReference type="Proteomes" id="UP000028760">
    <property type="component" value="Unassembled WGS sequence"/>
</dbReference>
<dbReference type="InterPro" id="IPR036392">
    <property type="entry name" value="PLAT/LH2_dom_sf"/>
</dbReference>
<reference evidence="16" key="3">
    <citation type="submission" date="2025-09" db="UniProtKB">
        <authorList>
            <consortium name="Ensembl"/>
        </authorList>
    </citation>
    <scope>IDENTIFICATION</scope>
</reference>
<dbReference type="InterPro" id="IPR036226">
    <property type="entry name" value="LipOase_C_sf"/>
</dbReference>
<dbReference type="GO" id="GO:0034440">
    <property type="term" value="P:lipid oxidation"/>
    <property type="evidence" value="ECO:0007669"/>
    <property type="project" value="InterPro"/>
</dbReference>
<dbReference type="EMBL" id="AYCK01011844">
    <property type="status" value="NOT_ANNOTATED_CDS"/>
    <property type="molecule type" value="Genomic_DNA"/>
</dbReference>